<protein>
    <recommendedName>
        <fullName evidence="3">Transcription initiation factor TFIID subunit 8</fullName>
    </recommendedName>
</protein>
<feature type="region of interest" description="Disordered" evidence="7">
    <location>
        <begin position="252"/>
        <end position="278"/>
    </location>
</feature>
<evidence type="ECO:0000256" key="3">
    <source>
        <dbReference type="ARBA" id="ARBA00017307"/>
    </source>
</evidence>
<evidence type="ECO:0000313" key="9">
    <source>
        <dbReference type="EMBL" id="KAL3095614.1"/>
    </source>
</evidence>
<sequence length="278" mass="31278">MTLPTNLVESGCQSNFNSILPYQVYRRILRHCAASICNSIGFDTVQNGSLEALAFLFHQFFSNTCQSSRKLCEHTGRSLVNAGDVLMAMVNEGRPELADFDTFLDTVKHTKPHTFSLLPQSPTIASPVLRISEPLPLPSYYPNFLPPFPEPHTYVRSEVRDGVDTNYEIFRRLDAQNKHDWEESLIRFAITEHPTMSVFPEPDDIPHFCFILLPFDEPRPYLSALLTDDADQTVDDEQHNDDYFARILTKEMDEDDGAMEGGEEGGAAGGRNSTAALE</sequence>
<dbReference type="Pfam" id="PF10406">
    <property type="entry name" value="TAF8_C"/>
    <property type="match status" value="1"/>
</dbReference>
<dbReference type="PANTHER" id="PTHR46469">
    <property type="entry name" value="TRANSCRIPTION INITIATION FACTOR TFIID SUBUNIT 8"/>
    <property type="match status" value="1"/>
</dbReference>
<dbReference type="PANTHER" id="PTHR46469:SF1">
    <property type="entry name" value="TRANSCRIPTION INITIATION FACTOR TFIID SUBUNIT 8"/>
    <property type="match status" value="1"/>
</dbReference>
<feature type="domain" description="Bromodomain associated" evidence="8">
    <location>
        <begin position="22"/>
        <end position="96"/>
    </location>
</feature>
<keyword evidence="4" id="KW-0805">Transcription regulation</keyword>
<dbReference type="SMART" id="SM00576">
    <property type="entry name" value="BTP"/>
    <property type="match status" value="1"/>
</dbReference>
<dbReference type="InterPro" id="IPR037818">
    <property type="entry name" value="TAF8"/>
</dbReference>
<comment type="similarity">
    <text evidence="2">Belongs to the TAF8 family.</text>
</comment>
<dbReference type="InterPro" id="IPR006565">
    <property type="entry name" value="BTP"/>
</dbReference>
<dbReference type="InterPro" id="IPR009072">
    <property type="entry name" value="Histone-fold"/>
</dbReference>
<name>A0ABD2JYF9_9BILA</name>
<dbReference type="Gene3D" id="1.10.20.10">
    <property type="entry name" value="Histone, subunit A"/>
    <property type="match status" value="1"/>
</dbReference>
<dbReference type="Pfam" id="PF07524">
    <property type="entry name" value="Bromo_TP"/>
    <property type="match status" value="1"/>
</dbReference>
<evidence type="ECO:0000256" key="5">
    <source>
        <dbReference type="ARBA" id="ARBA00023163"/>
    </source>
</evidence>
<dbReference type="CDD" id="cd08049">
    <property type="entry name" value="TAF8"/>
    <property type="match status" value="1"/>
</dbReference>
<feature type="compositionally biased region" description="Acidic residues" evidence="7">
    <location>
        <begin position="252"/>
        <end position="263"/>
    </location>
</feature>
<reference evidence="9 10" key="1">
    <citation type="submission" date="2024-10" db="EMBL/GenBank/DDBJ databases">
        <authorList>
            <person name="Kim D."/>
        </authorList>
    </citation>
    <scope>NUCLEOTIDE SEQUENCE [LARGE SCALE GENOMIC DNA]</scope>
    <source>
        <strain evidence="9">BH-2024</strain>
    </source>
</reference>
<dbReference type="AlphaFoldDB" id="A0ABD2JYF9"/>
<dbReference type="EMBL" id="JBICBT010000879">
    <property type="protein sequence ID" value="KAL3095614.1"/>
    <property type="molecule type" value="Genomic_DNA"/>
</dbReference>
<evidence type="ECO:0000313" key="10">
    <source>
        <dbReference type="Proteomes" id="UP001620626"/>
    </source>
</evidence>
<evidence type="ECO:0000259" key="8">
    <source>
        <dbReference type="SMART" id="SM00576"/>
    </source>
</evidence>
<dbReference type="SUPFAM" id="SSF47113">
    <property type="entry name" value="Histone-fold"/>
    <property type="match status" value="1"/>
</dbReference>
<proteinExistence type="inferred from homology"/>
<gene>
    <name evidence="9" type="ORF">niasHT_024440</name>
</gene>
<comment type="caution">
    <text evidence="9">The sequence shown here is derived from an EMBL/GenBank/DDBJ whole genome shotgun (WGS) entry which is preliminary data.</text>
</comment>
<dbReference type="GO" id="GO:0005634">
    <property type="term" value="C:nucleus"/>
    <property type="evidence" value="ECO:0007669"/>
    <property type="project" value="UniProtKB-SubCell"/>
</dbReference>
<organism evidence="9 10">
    <name type="scientific">Heterodera trifolii</name>
    <dbReference type="NCBI Taxonomy" id="157864"/>
    <lineage>
        <taxon>Eukaryota</taxon>
        <taxon>Metazoa</taxon>
        <taxon>Ecdysozoa</taxon>
        <taxon>Nematoda</taxon>
        <taxon>Chromadorea</taxon>
        <taxon>Rhabditida</taxon>
        <taxon>Tylenchina</taxon>
        <taxon>Tylenchomorpha</taxon>
        <taxon>Tylenchoidea</taxon>
        <taxon>Heteroderidae</taxon>
        <taxon>Heteroderinae</taxon>
        <taxon>Heterodera</taxon>
    </lineage>
</organism>
<evidence type="ECO:0000256" key="4">
    <source>
        <dbReference type="ARBA" id="ARBA00023015"/>
    </source>
</evidence>
<evidence type="ECO:0000256" key="6">
    <source>
        <dbReference type="ARBA" id="ARBA00023242"/>
    </source>
</evidence>
<evidence type="ECO:0000256" key="7">
    <source>
        <dbReference type="SAM" id="MobiDB-lite"/>
    </source>
</evidence>
<accession>A0ABD2JYF9</accession>
<dbReference type="Proteomes" id="UP001620626">
    <property type="component" value="Unassembled WGS sequence"/>
</dbReference>
<evidence type="ECO:0000256" key="2">
    <source>
        <dbReference type="ARBA" id="ARBA00008767"/>
    </source>
</evidence>
<keyword evidence="5" id="KW-0804">Transcription</keyword>
<keyword evidence="6" id="KW-0539">Nucleus</keyword>
<dbReference type="InterPro" id="IPR019473">
    <property type="entry name" value="TFIID_su8_C"/>
</dbReference>
<keyword evidence="10" id="KW-1185">Reference proteome</keyword>
<evidence type="ECO:0000256" key="1">
    <source>
        <dbReference type="ARBA" id="ARBA00004123"/>
    </source>
</evidence>
<comment type="subcellular location">
    <subcellularLocation>
        <location evidence="1">Nucleus</location>
    </subcellularLocation>
</comment>